<proteinExistence type="predicted"/>
<feature type="region of interest" description="Disordered" evidence="1">
    <location>
        <begin position="320"/>
        <end position="340"/>
    </location>
</feature>
<gene>
    <name evidence="2" type="ORF">AAIR29_02890</name>
</gene>
<evidence type="ECO:0000256" key="1">
    <source>
        <dbReference type="SAM" id="MobiDB-lite"/>
    </source>
</evidence>
<name>A0ABU9X5A2_9GAMM</name>
<dbReference type="InterPro" id="IPR038440">
    <property type="entry name" value="FimV_C_sf"/>
</dbReference>
<organism evidence="2 3">
    <name type="scientific">Psychrobacter saeujeotis</name>
    <dbReference type="NCBI Taxonomy" id="3143436"/>
    <lineage>
        <taxon>Bacteria</taxon>
        <taxon>Pseudomonadati</taxon>
        <taxon>Pseudomonadota</taxon>
        <taxon>Gammaproteobacteria</taxon>
        <taxon>Moraxellales</taxon>
        <taxon>Moraxellaceae</taxon>
        <taxon>Psychrobacter</taxon>
    </lineage>
</organism>
<sequence>MDNMLYIIVGLVAILLVAVLVLRKSKAKQPTAQHLDKTNQSVDAHASTLKPKTASVDSKQVPVQQNATKFDPLTVAQRFIDQQRYDKAIETIERGLTEKPQDSELLLKLLNIYATTEQLEDFNKTYNAIKLSGNATAIDNADKLKALLDQEQTQNQPVKPESDNEAAFEGIDFDLSTSQTVTDIKSDTDNDNLDSSEAFSDSVSSQQSIPSANNDSDENFDLTLADLENTNAETNNLNASSLETSHLETTQLETTQLKTTADGDDISDFDITEVTNADETSTQPVAVDDVNKDQHVNNVNVDDDFMLDFDLMTNDSNSSELDFDDVQTQDSQSQDVSSDDEFVLDFDDLVEETVTSKETDTTNQEDNTQPTNDDFALLLEDEDSALVTNSLDTQENLNENEQVSGNDVVDSFAALETTDSSDEPTVSEATQLELAATQEVIDDSTDESIEDTLSIDEEFDFDEVATAPTADTPVENEADISVTEDYHVDTQNDTTVAASDSDFAAQFATDFDFVQTLDSNQVTLDLAGQYLQLGEYDSAKRLLNEVVTQGDSEQQSQAKEMLARTA</sequence>
<dbReference type="RefSeq" id="WP_299216543.1">
    <property type="nucleotide sequence ID" value="NZ_JBDGHN010000002.1"/>
</dbReference>
<dbReference type="InterPro" id="IPR020011">
    <property type="entry name" value="FimV_C"/>
</dbReference>
<feature type="region of interest" description="Disordered" evidence="1">
    <location>
        <begin position="186"/>
        <end position="219"/>
    </location>
</feature>
<reference evidence="2 3" key="1">
    <citation type="submission" date="2024-05" db="EMBL/GenBank/DDBJ databases">
        <authorList>
            <person name="Kim H.-Y."/>
            <person name="Kim E."/>
            <person name="Cai Y."/>
            <person name="Yang S.-M."/>
            <person name="Lee W."/>
        </authorList>
    </citation>
    <scope>NUCLEOTIDE SEQUENCE [LARGE SCALE GENOMIC DNA]</scope>
    <source>
        <strain evidence="2 3">FBL11</strain>
    </source>
</reference>
<feature type="compositionally biased region" description="Low complexity" evidence="1">
    <location>
        <begin position="195"/>
        <end position="211"/>
    </location>
</feature>
<dbReference type="NCBIfam" id="TIGR03504">
    <property type="entry name" value="FimV_Cterm"/>
    <property type="match status" value="1"/>
</dbReference>
<evidence type="ECO:0000313" key="2">
    <source>
        <dbReference type="EMBL" id="MEN2750573.1"/>
    </source>
</evidence>
<dbReference type="Gene3D" id="1.25.40.10">
    <property type="entry name" value="Tetratricopeptide repeat domain"/>
    <property type="match status" value="1"/>
</dbReference>
<keyword evidence="3" id="KW-1185">Reference proteome</keyword>
<accession>A0ABU9X5A2</accession>
<feature type="compositionally biased region" description="Polar residues" evidence="1">
    <location>
        <begin position="30"/>
        <end position="42"/>
    </location>
</feature>
<dbReference type="InterPro" id="IPR011990">
    <property type="entry name" value="TPR-like_helical_dom_sf"/>
</dbReference>
<protein>
    <submittedName>
        <fullName evidence="2">FimV/HubP family polar landmark protein</fullName>
    </submittedName>
</protein>
<feature type="region of interest" description="Disordered" evidence="1">
    <location>
        <begin position="30"/>
        <end position="61"/>
    </location>
</feature>
<dbReference type="Proteomes" id="UP001461960">
    <property type="component" value="Unassembled WGS sequence"/>
</dbReference>
<dbReference type="Gene3D" id="1.20.58.2200">
    <property type="match status" value="1"/>
</dbReference>
<comment type="caution">
    <text evidence="2">The sequence shown here is derived from an EMBL/GenBank/DDBJ whole genome shotgun (WGS) entry which is preliminary data.</text>
</comment>
<evidence type="ECO:0000313" key="3">
    <source>
        <dbReference type="Proteomes" id="UP001461960"/>
    </source>
</evidence>
<dbReference type="EMBL" id="JBDGHN010000002">
    <property type="protein sequence ID" value="MEN2750573.1"/>
    <property type="molecule type" value="Genomic_DNA"/>
</dbReference>